<accession>A0ABV0NAS4</accession>
<proteinExistence type="predicted"/>
<sequence length="89" mass="10570">MSHDTALSPVHFFKNWDHHPGLALHRWCCFYLQTEKETGDELHTRGQPCWTARWKEQLYRRYFPFLIRAPSPPVTPPLRCQQASQMMAS</sequence>
<dbReference type="Proteomes" id="UP001476798">
    <property type="component" value="Unassembled WGS sequence"/>
</dbReference>
<dbReference type="EMBL" id="JAHRIO010030687">
    <property type="protein sequence ID" value="MEQ2168146.1"/>
    <property type="molecule type" value="Genomic_DNA"/>
</dbReference>
<evidence type="ECO:0000313" key="1">
    <source>
        <dbReference type="EMBL" id="MEQ2168146.1"/>
    </source>
</evidence>
<reference evidence="1 2" key="1">
    <citation type="submission" date="2021-06" db="EMBL/GenBank/DDBJ databases">
        <authorList>
            <person name="Palmer J.M."/>
        </authorList>
    </citation>
    <scope>NUCLEOTIDE SEQUENCE [LARGE SCALE GENOMIC DNA]</scope>
    <source>
        <strain evidence="1 2">GA_2019</strain>
        <tissue evidence="1">Muscle</tissue>
    </source>
</reference>
<organism evidence="1 2">
    <name type="scientific">Goodea atripinnis</name>
    <dbReference type="NCBI Taxonomy" id="208336"/>
    <lineage>
        <taxon>Eukaryota</taxon>
        <taxon>Metazoa</taxon>
        <taxon>Chordata</taxon>
        <taxon>Craniata</taxon>
        <taxon>Vertebrata</taxon>
        <taxon>Euteleostomi</taxon>
        <taxon>Actinopterygii</taxon>
        <taxon>Neopterygii</taxon>
        <taxon>Teleostei</taxon>
        <taxon>Neoteleostei</taxon>
        <taxon>Acanthomorphata</taxon>
        <taxon>Ovalentaria</taxon>
        <taxon>Atherinomorphae</taxon>
        <taxon>Cyprinodontiformes</taxon>
        <taxon>Goodeidae</taxon>
        <taxon>Goodea</taxon>
    </lineage>
</organism>
<gene>
    <name evidence="1" type="ORF">GOODEAATRI_011447</name>
</gene>
<protein>
    <submittedName>
        <fullName evidence="1">Uncharacterized protein</fullName>
    </submittedName>
</protein>
<comment type="caution">
    <text evidence="1">The sequence shown here is derived from an EMBL/GenBank/DDBJ whole genome shotgun (WGS) entry which is preliminary data.</text>
</comment>
<evidence type="ECO:0000313" key="2">
    <source>
        <dbReference type="Proteomes" id="UP001476798"/>
    </source>
</evidence>
<name>A0ABV0NAS4_9TELE</name>
<keyword evidence="2" id="KW-1185">Reference proteome</keyword>